<dbReference type="InterPro" id="IPR000683">
    <property type="entry name" value="Gfo/Idh/MocA-like_OxRdtase_N"/>
</dbReference>
<organism evidence="4 5">
    <name type="scientific">Kitasatospora kifunensis</name>
    <name type="common">Streptomyces kifunensis</name>
    <dbReference type="NCBI Taxonomy" id="58351"/>
    <lineage>
        <taxon>Bacteria</taxon>
        <taxon>Bacillati</taxon>
        <taxon>Actinomycetota</taxon>
        <taxon>Actinomycetes</taxon>
        <taxon>Kitasatosporales</taxon>
        <taxon>Streptomycetaceae</taxon>
        <taxon>Kitasatospora</taxon>
    </lineage>
</organism>
<evidence type="ECO:0000313" key="4">
    <source>
        <dbReference type="EMBL" id="MBB4929065.1"/>
    </source>
</evidence>
<dbReference type="Gene3D" id="3.40.50.720">
    <property type="entry name" value="NAD(P)-binding Rossmann-like Domain"/>
    <property type="match status" value="1"/>
</dbReference>
<dbReference type="Proteomes" id="UP000540506">
    <property type="component" value="Unassembled WGS sequence"/>
</dbReference>
<reference evidence="4 5" key="1">
    <citation type="submission" date="2020-08" db="EMBL/GenBank/DDBJ databases">
        <title>Sequencing the genomes of 1000 actinobacteria strains.</title>
        <authorList>
            <person name="Klenk H.-P."/>
        </authorList>
    </citation>
    <scope>NUCLEOTIDE SEQUENCE [LARGE SCALE GENOMIC DNA]</scope>
    <source>
        <strain evidence="4 5">DSM 41654</strain>
    </source>
</reference>
<dbReference type="GO" id="GO:0000166">
    <property type="term" value="F:nucleotide binding"/>
    <property type="evidence" value="ECO:0007669"/>
    <property type="project" value="InterPro"/>
</dbReference>
<dbReference type="InterPro" id="IPR055170">
    <property type="entry name" value="GFO_IDH_MocA-like_dom"/>
</dbReference>
<dbReference type="PANTHER" id="PTHR43818">
    <property type="entry name" value="BCDNA.GH03377"/>
    <property type="match status" value="1"/>
</dbReference>
<protein>
    <submittedName>
        <fullName evidence="4">Putative dehydrogenase</fullName>
    </submittedName>
</protein>
<accession>A0A7W7RBP7</accession>
<dbReference type="RefSeq" id="WP_312897673.1">
    <property type="nucleotide sequence ID" value="NZ_JACHJV010000004.1"/>
</dbReference>
<evidence type="ECO:0000259" key="3">
    <source>
        <dbReference type="Pfam" id="PF22725"/>
    </source>
</evidence>
<evidence type="ECO:0000259" key="2">
    <source>
        <dbReference type="Pfam" id="PF01408"/>
    </source>
</evidence>
<evidence type="ECO:0000256" key="1">
    <source>
        <dbReference type="ARBA" id="ARBA00023002"/>
    </source>
</evidence>
<name>A0A7W7RBP7_KITKI</name>
<dbReference type="Pfam" id="PF22725">
    <property type="entry name" value="GFO_IDH_MocA_C3"/>
    <property type="match status" value="1"/>
</dbReference>
<feature type="domain" description="Gfo/Idh/MocA-like oxidoreductase N-terminal" evidence="2">
    <location>
        <begin position="2"/>
        <end position="95"/>
    </location>
</feature>
<proteinExistence type="predicted"/>
<keyword evidence="5" id="KW-1185">Reference proteome</keyword>
<dbReference type="InterPro" id="IPR050463">
    <property type="entry name" value="Gfo/Idh/MocA_oxidrdct_glycsds"/>
</dbReference>
<dbReference type="SUPFAM" id="SSF51735">
    <property type="entry name" value="NAD(P)-binding Rossmann-fold domains"/>
    <property type="match status" value="1"/>
</dbReference>
<evidence type="ECO:0000313" key="5">
    <source>
        <dbReference type="Proteomes" id="UP000540506"/>
    </source>
</evidence>
<dbReference type="EMBL" id="JACHJV010000004">
    <property type="protein sequence ID" value="MBB4929065.1"/>
    <property type="molecule type" value="Genomic_DNA"/>
</dbReference>
<gene>
    <name evidence="4" type="ORF">FHR34_008164</name>
</gene>
<feature type="domain" description="GFO/IDH/MocA-like oxidoreductase" evidence="3">
    <location>
        <begin position="123"/>
        <end position="214"/>
    </location>
</feature>
<comment type="caution">
    <text evidence="4">The sequence shown here is derived from an EMBL/GenBank/DDBJ whole genome shotgun (WGS) entry which is preliminary data.</text>
</comment>
<dbReference type="GO" id="GO:0016491">
    <property type="term" value="F:oxidoreductase activity"/>
    <property type="evidence" value="ECO:0007669"/>
    <property type="project" value="UniProtKB-KW"/>
</dbReference>
<dbReference type="PANTHER" id="PTHR43818:SF11">
    <property type="entry name" value="BCDNA.GH03377"/>
    <property type="match status" value="1"/>
</dbReference>
<sequence length="305" mass="32550">MGAGEVGAKHLQALRTTPGLQVAAVADPHPKLTLERGLPLFAGWRAGLRVVQPQLVVVAAPPSVALAAARDAAAAGATVLVEKPVTLDAAELDDLSGDERIFVGFQPHFAPGLPRLLQDPPRIQHAQVVLTCRRDRSYYRGWRARHATAGGILHQQAIHGLSLALRLMPGEVTGTSARTEHRRAFADTEDRICARLDLSGGRTITVDARVDDDGPALHHVVLQQLDGRTLAVRGRNLEAGLGEVAAAPDHQQLRRDLYAALADVARGGPAHPSLFPLTALRRHLEVINDVYAHAERFLAPGAAAA</sequence>
<dbReference type="Gene3D" id="3.30.360.10">
    <property type="entry name" value="Dihydrodipicolinate Reductase, domain 2"/>
    <property type="match status" value="1"/>
</dbReference>
<dbReference type="Pfam" id="PF01408">
    <property type="entry name" value="GFO_IDH_MocA"/>
    <property type="match status" value="1"/>
</dbReference>
<dbReference type="SUPFAM" id="SSF55347">
    <property type="entry name" value="Glyceraldehyde-3-phosphate dehydrogenase-like, C-terminal domain"/>
    <property type="match status" value="1"/>
</dbReference>
<keyword evidence="1" id="KW-0560">Oxidoreductase</keyword>
<dbReference type="InterPro" id="IPR036291">
    <property type="entry name" value="NAD(P)-bd_dom_sf"/>
</dbReference>
<dbReference type="AlphaFoldDB" id="A0A7W7RBP7"/>